<dbReference type="OrthoDB" id="1898734at2759"/>
<keyword evidence="5" id="KW-1185">Reference proteome</keyword>
<protein>
    <recommendedName>
        <fullName evidence="3">AB hydrolase-1 domain-containing protein</fullName>
    </recommendedName>
</protein>
<dbReference type="Gene3D" id="3.40.50.1820">
    <property type="entry name" value="alpha/beta hydrolase"/>
    <property type="match status" value="1"/>
</dbReference>
<dbReference type="GO" id="GO:0008233">
    <property type="term" value="F:peptidase activity"/>
    <property type="evidence" value="ECO:0007669"/>
    <property type="project" value="InterPro"/>
</dbReference>
<organism evidence="4 5">
    <name type="scientific">Penicillium steckii</name>
    <dbReference type="NCBI Taxonomy" id="303698"/>
    <lineage>
        <taxon>Eukaryota</taxon>
        <taxon>Fungi</taxon>
        <taxon>Dikarya</taxon>
        <taxon>Ascomycota</taxon>
        <taxon>Pezizomycotina</taxon>
        <taxon>Eurotiomycetes</taxon>
        <taxon>Eurotiomycetidae</taxon>
        <taxon>Eurotiales</taxon>
        <taxon>Aspergillaceae</taxon>
        <taxon>Penicillium</taxon>
    </lineage>
</organism>
<dbReference type="AlphaFoldDB" id="A0A1V6TJC4"/>
<accession>A0A1V6TJC4</accession>
<dbReference type="PANTHER" id="PTHR43248">
    <property type="entry name" value="2-SUCCINYL-6-HYDROXY-2,4-CYCLOHEXADIENE-1-CARBOXYLATE SYNTHASE"/>
    <property type="match status" value="1"/>
</dbReference>
<evidence type="ECO:0000313" key="5">
    <source>
        <dbReference type="Proteomes" id="UP000191285"/>
    </source>
</evidence>
<sequence>MLQSPASQHGFFSAVDPLCLFHSEPSDIRPTHESTMAAKLVERQFHNVPGKLRVAELFFDVPVDYSKPNGTTLRLFARSVTHFNKPVEPTKDENKLPWLVYLQGGPGFGCGAPQNYGWVEPALTKGYQVLFLDQRGTGLSSTVTAGTLARQGDAIKQAQYLKHFRADNIVRDCEAIRKRLTEDYPEDQRKWSIIGQSFGGFCAATYLSQFPGSLREAYLCGGLPPLVNEPDPVYSRTYEKVAERNQAYYAKFPEDVQRVKKIMNYLAANQVSLPSGWLTPARFQQLGIMFGFHGGVDSLHEIVLRAWNDLKIFGSLTVPTLATIDANGGMDKNIIYAVLHEAIYCQGKPSLWAADRRRAASPQFQISDSQPEIYFTGEMVFKDMFDSYTELKQVQEVAEILANTSDWPALYDEAQLAKNEVPVYAATYIDDMYVHFDLASNTAAKIKGTKQFITNTMYHDALRSRSGEVMRQLFNLRDDSID</sequence>
<dbReference type="GO" id="GO:0006508">
    <property type="term" value="P:proteolysis"/>
    <property type="evidence" value="ECO:0007669"/>
    <property type="project" value="InterPro"/>
</dbReference>
<dbReference type="InterPro" id="IPR051601">
    <property type="entry name" value="Serine_prot/Carboxylest_S33"/>
</dbReference>
<reference evidence="5" key="1">
    <citation type="journal article" date="2017" name="Nat. Microbiol.">
        <title>Global analysis of biosynthetic gene clusters reveals vast potential of secondary metabolite production in Penicillium species.</title>
        <authorList>
            <person name="Nielsen J.C."/>
            <person name="Grijseels S."/>
            <person name="Prigent S."/>
            <person name="Ji B."/>
            <person name="Dainat J."/>
            <person name="Nielsen K.F."/>
            <person name="Frisvad J.C."/>
            <person name="Workman M."/>
            <person name="Nielsen J."/>
        </authorList>
    </citation>
    <scope>NUCLEOTIDE SEQUENCE [LARGE SCALE GENOMIC DNA]</scope>
    <source>
        <strain evidence="5">IBT 24891</strain>
    </source>
</reference>
<dbReference type="PRINTS" id="PR00793">
    <property type="entry name" value="PROAMNOPTASE"/>
</dbReference>
<dbReference type="InterPro" id="IPR000073">
    <property type="entry name" value="AB_hydrolase_1"/>
</dbReference>
<dbReference type="PANTHER" id="PTHR43248:SF2">
    <property type="entry name" value="PROLYL AMINOPEPTIDASE"/>
    <property type="match status" value="1"/>
</dbReference>
<dbReference type="Pfam" id="PF00561">
    <property type="entry name" value="Abhydrolase_1"/>
    <property type="match status" value="1"/>
</dbReference>
<dbReference type="STRING" id="303698.A0A1V6TJC4"/>
<dbReference type="GO" id="GO:0072330">
    <property type="term" value="P:monocarboxylic acid biosynthetic process"/>
    <property type="evidence" value="ECO:0007669"/>
    <property type="project" value="UniProtKB-ARBA"/>
</dbReference>
<dbReference type="EMBL" id="MLKD01000005">
    <property type="protein sequence ID" value="OQE26492.1"/>
    <property type="molecule type" value="Genomic_DNA"/>
</dbReference>
<dbReference type="InterPro" id="IPR002410">
    <property type="entry name" value="Peptidase_S33"/>
</dbReference>
<dbReference type="InterPro" id="IPR029058">
    <property type="entry name" value="AB_hydrolase_fold"/>
</dbReference>
<dbReference type="SUPFAM" id="SSF53474">
    <property type="entry name" value="alpha/beta-Hydrolases"/>
    <property type="match status" value="1"/>
</dbReference>
<dbReference type="Proteomes" id="UP000191285">
    <property type="component" value="Unassembled WGS sequence"/>
</dbReference>
<evidence type="ECO:0000313" key="4">
    <source>
        <dbReference type="EMBL" id="OQE26492.1"/>
    </source>
</evidence>
<feature type="domain" description="AB hydrolase-1" evidence="3">
    <location>
        <begin position="97"/>
        <end position="261"/>
    </location>
</feature>
<comment type="caution">
    <text evidence="4">The sequence shown here is derived from an EMBL/GenBank/DDBJ whole genome shotgun (WGS) entry which is preliminary data.</text>
</comment>
<gene>
    <name evidence="4" type="ORF">PENSTE_c005G05585</name>
</gene>
<evidence type="ECO:0000256" key="2">
    <source>
        <dbReference type="ARBA" id="ARBA00022801"/>
    </source>
</evidence>
<proteinExistence type="inferred from homology"/>
<name>A0A1V6TJC4_9EURO</name>
<evidence type="ECO:0000259" key="3">
    <source>
        <dbReference type="Pfam" id="PF00561"/>
    </source>
</evidence>
<dbReference type="GO" id="GO:0017000">
    <property type="term" value="P:antibiotic biosynthetic process"/>
    <property type="evidence" value="ECO:0007669"/>
    <property type="project" value="UniProtKB-ARBA"/>
</dbReference>
<comment type="similarity">
    <text evidence="1">Belongs to the peptidase S33 family.</text>
</comment>
<evidence type="ECO:0000256" key="1">
    <source>
        <dbReference type="ARBA" id="ARBA00010088"/>
    </source>
</evidence>
<keyword evidence="2" id="KW-0378">Hydrolase</keyword>